<name>A0A1H3KTB3_9RHOB</name>
<feature type="compositionally biased region" description="Low complexity" evidence="1">
    <location>
        <begin position="117"/>
        <end position="129"/>
    </location>
</feature>
<keyword evidence="3" id="KW-1185">Reference proteome</keyword>
<feature type="region of interest" description="Disordered" evidence="1">
    <location>
        <begin position="109"/>
        <end position="129"/>
    </location>
</feature>
<dbReference type="InterPro" id="IPR009057">
    <property type="entry name" value="Homeodomain-like_sf"/>
</dbReference>
<dbReference type="SUPFAM" id="SSF46689">
    <property type="entry name" value="Homeodomain-like"/>
    <property type="match status" value="1"/>
</dbReference>
<proteinExistence type="predicted"/>
<organism evidence="2 3">
    <name type="scientific">Citreimonas salinaria</name>
    <dbReference type="NCBI Taxonomy" id="321339"/>
    <lineage>
        <taxon>Bacteria</taxon>
        <taxon>Pseudomonadati</taxon>
        <taxon>Pseudomonadota</taxon>
        <taxon>Alphaproteobacteria</taxon>
        <taxon>Rhodobacterales</taxon>
        <taxon>Roseobacteraceae</taxon>
        <taxon>Citreimonas</taxon>
    </lineage>
</organism>
<protein>
    <recommendedName>
        <fullName evidence="4">Homeodomain-like domain-containing protein</fullName>
    </recommendedName>
</protein>
<dbReference type="EMBL" id="FNPF01000010">
    <property type="protein sequence ID" value="SDY54915.1"/>
    <property type="molecule type" value="Genomic_DNA"/>
</dbReference>
<evidence type="ECO:0000313" key="2">
    <source>
        <dbReference type="EMBL" id="SDY54915.1"/>
    </source>
</evidence>
<evidence type="ECO:0000313" key="3">
    <source>
        <dbReference type="Proteomes" id="UP000199286"/>
    </source>
</evidence>
<dbReference type="AlphaFoldDB" id="A0A1H3KTB3"/>
<gene>
    <name evidence="2" type="ORF">SAMN05444340_11073</name>
</gene>
<sequence>MAHTNAEILRLARERVRPIEIAEQLDVSPDTVYSCITTARRRGEDIPRFVGGPRPGTTRTLCQTRIKLTPFMRVCFEKPAVRRGLSIADLAERLLDQLAEEPSLIDAVLDDSPAAPPATVTEPTNTGEH</sequence>
<dbReference type="Proteomes" id="UP000199286">
    <property type="component" value="Unassembled WGS sequence"/>
</dbReference>
<dbReference type="RefSeq" id="WP_089883833.1">
    <property type="nucleotide sequence ID" value="NZ_FNPF01000010.1"/>
</dbReference>
<accession>A0A1H3KTB3</accession>
<reference evidence="2 3" key="1">
    <citation type="submission" date="2016-10" db="EMBL/GenBank/DDBJ databases">
        <authorList>
            <person name="de Groot N.N."/>
        </authorList>
    </citation>
    <scope>NUCLEOTIDE SEQUENCE [LARGE SCALE GENOMIC DNA]</scope>
    <source>
        <strain evidence="2 3">DSM 26880</strain>
    </source>
</reference>
<dbReference type="OrthoDB" id="7874667at2"/>
<evidence type="ECO:0000256" key="1">
    <source>
        <dbReference type="SAM" id="MobiDB-lite"/>
    </source>
</evidence>
<dbReference type="STRING" id="321339.SAMN05444340_11073"/>
<evidence type="ECO:0008006" key="4">
    <source>
        <dbReference type="Google" id="ProtNLM"/>
    </source>
</evidence>